<dbReference type="Pfam" id="PF21981">
    <property type="entry name" value="RecX_HTH3"/>
    <property type="match status" value="1"/>
</dbReference>
<comment type="subcellular location">
    <subcellularLocation>
        <location evidence="1 5">Cytoplasm</location>
    </subcellularLocation>
</comment>
<dbReference type="Gene3D" id="1.10.10.10">
    <property type="entry name" value="Winged helix-like DNA-binding domain superfamily/Winged helix DNA-binding domain"/>
    <property type="match status" value="3"/>
</dbReference>
<evidence type="ECO:0000256" key="3">
    <source>
        <dbReference type="ARBA" id="ARBA00018111"/>
    </source>
</evidence>
<dbReference type="Proteomes" id="UP000263900">
    <property type="component" value="Chromosome"/>
</dbReference>
<evidence type="ECO:0000256" key="4">
    <source>
        <dbReference type="ARBA" id="ARBA00022490"/>
    </source>
</evidence>
<comment type="function">
    <text evidence="5">Modulates RecA activity.</text>
</comment>
<evidence type="ECO:0000256" key="1">
    <source>
        <dbReference type="ARBA" id="ARBA00004496"/>
    </source>
</evidence>
<evidence type="ECO:0000256" key="2">
    <source>
        <dbReference type="ARBA" id="ARBA00009695"/>
    </source>
</evidence>
<dbReference type="GO" id="GO:0006282">
    <property type="term" value="P:regulation of DNA repair"/>
    <property type="evidence" value="ECO:0007669"/>
    <property type="project" value="UniProtKB-UniRule"/>
</dbReference>
<dbReference type="GO" id="GO:0005737">
    <property type="term" value="C:cytoplasm"/>
    <property type="evidence" value="ECO:0007669"/>
    <property type="project" value="UniProtKB-SubCell"/>
</dbReference>
<dbReference type="InterPro" id="IPR003783">
    <property type="entry name" value="Regulatory_RecX"/>
</dbReference>
<evidence type="ECO:0000259" key="6">
    <source>
        <dbReference type="Pfam" id="PF02631"/>
    </source>
</evidence>
<accession>A0A3B7MTJ1</accession>
<comment type="similarity">
    <text evidence="2 5">Belongs to the RecX family.</text>
</comment>
<dbReference type="HAMAP" id="MF_01114">
    <property type="entry name" value="RecX"/>
    <property type="match status" value="1"/>
</dbReference>
<dbReference type="InterPro" id="IPR053924">
    <property type="entry name" value="RecX_HTH_2nd"/>
</dbReference>
<dbReference type="InterPro" id="IPR036388">
    <property type="entry name" value="WH-like_DNA-bd_sf"/>
</dbReference>
<organism evidence="8 9">
    <name type="scientific">Paraflavitalea soli</name>
    <dbReference type="NCBI Taxonomy" id="2315862"/>
    <lineage>
        <taxon>Bacteria</taxon>
        <taxon>Pseudomonadati</taxon>
        <taxon>Bacteroidota</taxon>
        <taxon>Chitinophagia</taxon>
        <taxon>Chitinophagales</taxon>
        <taxon>Chitinophagaceae</taxon>
        <taxon>Paraflavitalea</taxon>
    </lineage>
</organism>
<reference evidence="8 9" key="1">
    <citation type="submission" date="2018-09" db="EMBL/GenBank/DDBJ databases">
        <title>Genome sequencing of strain 6GH32-13.</title>
        <authorList>
            <person name="Weon H.-Y."/>
            <person name="Heo J."/>
            <person name="Kwon S.-W."/>
        </authorList>
    </citation>
    <scope>NUCLEOTIDE SEQUENCE [LARGE SCALE GENOMIC DNA]</scope>
    <source>
        <strain evidence="8 9">5GH32-13</strain>
    </source>
</reference>
<keyword evidence="9" id="KW-1185">Reference proteome</keyword>
<dbReference type="InterPro" id="IPR053925">
    <property type="entry name" value="RecX_HTH_3rd"/>
</dbReference>
<evidence type="ECO:0000256" key="5">
    <source>
        <dbReference type="HAMAP-Rule" id="MF_01114"/>
    </source>
</evidence>
<sequence>MLNRKQLTKEQALQKAKHYCGYQERSHTDVKEKLYSYGLYKQQVEELLSQLIEENYLNEERYAIQFAGGHFRMKQWGRVKIKYELKQKRVSEYCIKKAMKEIDEEDYLKTLQKLAEKKWAAVNGEGVNHYVKLSKTTDYLLQKGYEPDLIKQAIAGIPKKEE</sequence>
<evidence type="ECO:0000259" key="7">
    <source>
        <dbReference type="Pfam" id="PF21981"/>
    </source>
</evidence>
<evidence type="ECO:0000313" key="8">
    <source>
        <dbReference type="EMBL" id="AXY76703.1"/>
    </source>
</evidence>
<dbReference type="PANTHER" id="PTHR33602">
    <property type="entry name" value="REGULATORY PROTEIN RECX FAMILY PROTEIN"/>
    <property type="match status" value="1"/>
</dbReference>
<dbReference type="KEGG" id="pseg:D3H65_23100"/>
<protein>
    <recommendedName>
        <fullName evidence="3 5">Regulatory protein RecX</fullName>
    </recommendedName>
</protein>
<proteinExistence type="inferred from homology"/>
<dbReference type="EMBL" id="CP032157">
    <property type="protein sequence ID" value="AXY76703.1"/>
    <property type="molecule type" value="Genomic_DNA"/>
</dbReference>
<dbReference type="OrthoDB" id="1523826at2"/>
<feature type="domain" description="RecX second three-helical" evidence="6">
    <location>
        <begin position="58"/>
        <end position="99"/>
    </location>
</feature>
<keyword evidence="4 5" id="KW-0963">Cytoplasm</keyword>
<name>A0A3B7MTJ1_9BACT</name>
<dbReference type="PANTHER" id="PTHR33602:SF1">
    <property type="entry name" value="REGULATORY PROTEIN RECX FAMILY PROTEIN"/>
    <property type="match status" value="1"/>
</dbReference>
<dbReference type="Pfam" id="PF02631">
    <property type="entry name" value="RecX_HTH2"/>
    <property type="match status" value="1"/>
</dbReference>
<dbReference type="RefSeq" id="WP_119052580.1">
    <property type="nucleotide sequence ID" value="NZ_CP032157.1"/>
</dbReference>
<evidence type="ECO:0000313" key="9">
    <source>
        <dbReference type="Proteomes" id="UP000263900"/>
    </source>
</evidence>
<dbReference type="AlphaFoldDB" id="A0A3B7MTJ1"/>
<feature type="domain" description="RecX third three-helical" evidence="7">
    <location>
        <begin position="105"/>
        <end position="154"/>
    </location>
</feature>
<gene>
    <name evidence="5" type="primary">recX</name>
    <name evidence="8" type="ORF">D3H65_23100</name>
</gene>